<sequence length="124" mass="13462">MVGRAESTWRRLPSSTRKARDPPPSVLTTPDPTRRILHAIQPPSFIDKTRARARAATAVPSPFRTEHPVGSPSPSPDTEKEGKGKARAPAHVRTKRYEKNIIGPVTTGHPPLSSLPRLSPALSP</sequence>
<name>A0ABD3L6N9_EUCGL</name>
<dbReference type="Proteomes" id="UP001634007">
    <property type="component" value="Unassembled WGS sequence"/>
</dbReference>
<dbReference type="EMBL" id="JBJKBG010000003">
    <property type="protein sequence ID" value="KAL3747212.1"/>
    <property type="molecule type" value="Genomic_DNA"/>
</dbReference>
<feature type="compositionally biased region" description="Low complexity" evidence="1">
    <location>
        <begin position="110"/>
        <end position="124"/>
    </location>
</feature>
<keyword evidence="3" id="KW-1185">Reference proteome</keyword>
<feature type="compositionally biased region" description="Basic residues" evidence="1">
    <location>
        <begin position="85"/>
        <end position="96"/>
    </location>
</feature>
<comment type="caution">
    <text evidence="2">The sequence shown here is derived from an EMBL/GenBank/DDBJ whole genome shotgun (WGS) entry which is preliminary data.</text>
</comment>
<accession>A0ABD3L6N9</accession>
<gene>
    <name evidence="2" type="ORF">ACJRO7_016052</name>
</gene>
<evidence type="ECO:0000313" key="2">
    <source>
        <dbReference type="EMBL" id="KAL3747212.1"/>
    </source>
</evidence>
<proteinExistence type="predicted"/>
<organism evidence="2 3">
    <name type="scientific">Eucalyptus globulus</name>
    <name type="common">Tasmanian blue gum</name>
    <dbReference type="NCBI Taxonomy" id="34317"/>
    <lineage>
        <taxon>Eukaryota</taxon>
        <taxon>Viridiplantae</taxon>
        <taxon>Streptophyta</taxon>
        <taxon>Embryophyta</taxon>
        <taxon>Tracheophyta</taxon>
        <taxon>Spermatophyta</taxon>
        <taxon>Magnoliopsida</taxon>
        <taxon>eudicotyledons</taxon>
        <taxon>Gunneridae</taxon>
        <taxon>Pentapetalae</taxon>
        <taxon>rosids</taxon>
        <taxon>malvids</taxon>
        <taxon>Myrtales</taxon>
        <taxon>Myrtaceae</taxon>
        <taxon>Myrtoideae</taxon>
        <taxon>Eucalypteae</taxon>
        <taxon>Eucalyptus</taxon>
    </lineage>
</organism>
<evidence type="ECO:0000313" key="3">
    <source>
        <dbReference type="Proteomes" id="UP001634007"/>
    </source>
</evidence>
<reference evidence="2 3" key="1">
    <citation type="submission" date="2024-11" db="EMBL/GenBank/DDBJ databases">
        <title>Chromosome-level genome assembly of Eucalyptus globulus Labill. provides insights into its genome evolution.</title>
        <authorList>
            <person name="Li X."/>
        </authorList>
    </citation>
    <scope>NUCLEOTIDE SEQUENCE [LARGE SCALE GENOMIC DNA]</scope>
    <source>
        <strain evidence="2">CL2024</strain>
        <tissue evidence="2">Fresh tender leaves</tissue>
    </source>
</reference>
<feature type="region of interest" description="Disordered" evidence="1">
    <location>
        <begin position="1"/>
        <end position="124"/>
    </location>
</feature>
<dbReference type="AlphaFoldDB" id="A0ABD3L6N9"/>
<protein>
    <submittedName>
        <fullName evidence="2">Uncharacterized protein</fullName>
    </submittedName>
</protein>
<evidence type="ECO:0000256" key="1">
    <source>
        <dbReference type="SAM" id="MobiDB-lite"/>
    </source>
</evidence>